<evidence type="ECO:0000313" key="7">
    <source>
        <dbReference type="Proteomes" id="UP001181693"/>
    </source>
</evidence>
<dbReference type="InterPro" id="IPR002048">
    <property type="entry name" value="EF_hand_dom"/>
</dbReference>
<feature type="compositionally biased region" description="Low complexity" evidence="4">
    <location>
        <begin position="95"/>
        <end position="110"/>
    </location>
</feature>
<keyword evidence="3" id="KW-0106">Calcium</keyword>
<dbReference type="PANTHER" id="PTHR19237">
    <property type="entry name" value="NUCLEOBINDIN"/>
    <property type="match status" value="1"/>
</dbReference>
<evidence type="ECO:0000256" key="4">
    <source>
        <dbReference type="SAM" id="MobiDB-lite"/>
    </source>
</evidence>
<dbReference type="Gene3D" id="1.10.238.10">
    <property type="entry name" value="EF-hand"/>
    <property type="match status" value="1"/>
</dbReference>
<dbReference type="InterPro" id="IPR018247">
    <property type="entry name" value="EF_Hand_1_Ca_BS"/>
</dbReference>
<dbReference type="Proteomes" id="UP001181693">
    <property type="component" value="Unassembled WGS sequence"/>
</dbReference>
<evidence type="ECO:0000313" key="6">
    <source>
        <dbReference type="EMBL" id="DBA17691.1"/>
    </source>
</evidence>
<sequence length="164" mass="19420">MIEMEEERLRMREHVMNEVDVDKDRLINLEEFLRATEKREFLEPDGWEMLEEQQPYTEEELLEFERHIAQTEDELIRKKEELDRQQEELQKQHQHIQAQRQELQQVVQQMEQKKQQSPPSVPEPGAQYQPVVDHVAHIGEVGKSQPLPPGHLPEAAVQHSQPAP</sequence>
<organism evidence="6 7">
    <name type="scientific">Pyxicephalus adspersus</name>
    <name type="common">African bullfrog</name>
    <dbReference type="NCBI Taxonomy" id="30357"/>
    <lineage>
        <taxon>Eukaryota</taxon>
        <taxon>Metazoa</taxon>
        <taxon>Chordata</taxon>
        <taxon>Craniata</taxon>
        <taxon>Vertebrata</taxon>
        <taxon>Euteleostomi</taxon>
        <taxon>Amphibia</taxon>
        <taxon>Batrachia</taxon>
        <taxon>Anura</taxon>
        <taxon>Neobatrachia</taxon>
        <taxon>Ranoidea</taxon>
        <taxon>Pyxicephalidae</taxon>
        <taxon>Pyxicephalinae</taxon>
        <taxon>Pyxicephalus</taxon>
    </lineage>
</organism>
<dbReference type="InterPro" id="IPR011992">
    <property type="entry name" value="EF-hand-dom_pair"/>
</dbReference>
<keyword evidence="2" id="KW-0732">Signal</keyword>
<reference evidence="6" key="1">
    <citation type="thesis" date="2020" institute="ProQuest LLC" country="789 East Eisenhower Parkway, Ann Arbor, MI, USA">
        <title>Comparative Genomics and Chromosome Evolution.</title>
        <authorList>
            <person name="Mudd A.B."/>
        </authorList>
    </citation>
    <scope>NUCLEOTIDE SEQUENCE</scope>
    <source>
        <strain evidence="6">1538</strain>
        <tissue evidence="6">Blood</tissue>
    </source>
</reference>
<dbReference type="EMBL" id="DYDO01000010">
    <property type="protein sequence ID" value="DBA17691.1"/>
    <property type="molecule type" value="Genomic_DNA"/>
</dbReference>
<dbReference type="PROSITE" id="PS50222">
    <property type="entry name" value="EF_HAND_2"/>
    <property type="match status" value="1"/>
</dbReference>
<dbReference type="GO" id="GO:0005509">
    <property type="term" value="F:calcium ion binding"/>
    <property type="evidence" value="ECO:0007669"/>
    <property type="project" value="InterPro"/>
</dbReference>
<dbReference type="InterPro" id="IPR040250">
    <property type="entry name" value="Nucleobindin"/>
</dbReference>
<evidence type="ECO:0000256" key="3">
    <source>
        <dbReference type="ARBA" id="ARBA00022837"/>
    </source>
</evidence>
<evidence type="ECO:0000259" key="5">
    <source>
        <dbReference type="PROSITE" id="PS50222"/>
    </source>
</evidence>
<dbReference type="SUPFAM" id="SSF47473">
    <property type="entry name" value="EF-hand"/>
    <property type="match status" value="1"/>
</dbReference>
<name>A0AAV3A084_PYXAD</name>
<accession>A0AAV3A084</accession>
<dbReference type="PROSITE" id="PS00018">
    <property type="entry name" value="EF_HAND_1"/>
    <property type="match status" value="1"/>
</dbReference>
<evidence type="ECO:0000256" key="1">
    <source>
        <dbReference type="ARBA" id="ARBA00022723"/>
    </source>
</evidence>
<keyword evidence="1" id="KW-0479">Metal-binding</keyword>
<dbReference type="GO" id="GO:0005793">
    <property type="term" value="C:endoplasmic reticulum-Golgi intermediate compartment"/>
    <property type="evidence" value="ECO:0007669"/>
    <property type="project" value="TreeGrafter"/>
</dbReference>
<evidence type="ECO:0000256" key="2">
    <source>
        <dbReference type="ARBA" id="ARBA00022729"/>
    </source>
</evidence>
<dbReference type="GO" id="GO:0070062">
    <property type="term" value="C:extracellular exosome"/>
    <property type="evidence" value="ECO:0007669"/>
    <property type="project" value="TreeGrafter"/>
</dbReference>
<dbReference type="AlphaFoldDB" id="A0AAV3A084"/>
<keyword evidence="7" id="KW-1185">Reference proteome</keyword>
<comment type="caution">
    <text evidence="6">The sequence shown here is derived from an EMBL/GenBank/DDBJ whole genome shotgun (WGS) entry which is preliminary data.</text>
</comment>
<dbReference type="PANTHER" id="PTHR19237:SF22">
    <property type="entry name" value="NUCLEOBINDIN-2"/>
    <property type="match status" value="1"/>
</dbReference>
<feature type="compositionally biased region" description="Basic and acidic residues" evidence="4">
    <location>
        <begin position="80"/>
        <end position="91"/>
    </location>
</feature>
<gene>
    <name evidence="6" type="ORF">GDO54_003102</name>
</gene>
<feature type="domain" description="EF-hand" evidence="5">
    <location>
        <begin position="7"/>
        <end position="42"/>
    </location>
</feature>
<feature type="region of interest" description="Disordered" evidence="4">
    <location>
        <begin position="80"/>
        <end position="164"/>
    </location>
</feature>
<proteinExistence type="predicted"/>
<protein>
    <recommendedName>
        <fullName evidence="5">EF-hand domain-containing protein</fullName>
    </recommendedName>
</protein>